<sequence length="242" mass="27810">MEKSIKKIAQFVPIATQFVPIVTQFVPIATQFVPIATQFVPIILIFLLLSFSKSFAIFSFSILGKLLAVLVIIFYTYFDKYLGLFVCAIVLLYYQSDYLENMLNIDDILDDMDKYDLSNESSNDLSNDLPDDGMYLNNNNNNNKKKKKRERMINQDGVKQEFRERNCKIKGSYKKMGSNALTKGGKLIYKDMTIKSEYAEHIFPELEFIDEPCNPCNESCKFSIIESKLNTEILMIPVSTSQ</sequence>
<name>A0A6C0JI54_9ZZZZ</name>
<feature type="transmembrane region" description="Helical" evidence="2">
    <location>
        <begin position="55"/>
        <end position="75"/>
    </location>
</feature>
<proteinExistence type="predicted"/>
<protein>
    <submittedName>
        <fullName evidence="3">Uncharacterized protein</fullName>
    </submittedName>
</protein>
<evidence type="ECO:0000256" key="2">
    <source>
        <dbReference type="SAM" id="Phobius"/>
    </source>
</evidence>
<reference evidence="3" key="1">
    <citation type="journal article" date="2020" name="Nature">
        <title>Giant virus diversity and host interactions through global metagenomics.</title>
        <authorList>
            <person name="Schulz F."/>
            <person name="Roux S."/>
            <person name="Paez-Espino D."/>
            <person name="Jungbluth S."/>
            <person name="Walsh D.A."/>
            <person name="Denef V.J."/>
            <person name="McMahon K.D."/>
            <person name="Konstantinidis K.T."/>
            <person name="Eloe-Fadrosh E.A."/>
            <person name="Kyrpides N.C."/>
            <person name="Woyke T."/>
        </authorList>
    </citation>
    <scope>NUCLEOTIDE SEQUENCE</scope>
    <source>
        <strain evidence="3">GVMAG-M-3300027708-5</strain>
    </source>
</reference>
<evidence type="ECO:0000313" key="3">
    <source>
        <dbReference type="EMBL" id="QHU05053.1"/>
    </source>
</evidence>
<dbReference type="EMBL" id="MN740406">
    <property type="protein sequence ID" value="QHU05053.1"/>
    <property type="molecule type" value="Genomic_DNA"/>
</dbReference>
<organism evidence="3">
    <name type="scientific">viral metagenome</name>
    <dbReference type="NCBI Taxonomy" id="1070528"/>
    <lineage>
        <taxon>unclassified sequences</taxon>
        <taxon>metagenomes</taxon>
        <taxon>organismal metagenomes</taxon>
    </lineage>
</organism>
<feature type="region of interest" description="Disordered" evidence="1">
    <location>
        <begin position="120"/>
        <end position="152"/>
    </location>
</feature>
<keyword evidence="2" id="KW-1133">Transmembrane helix</keyword>
<dbReference type="AlphaFoldDB" id="A0A6C0JI54"/>
<keyword evidence="2" id="KW-0812">Transmembrane</keyword>
<accession>A0A6C0JI54</accession>
<evidence type="ECO:0000256" key="1">
    <source>
        <dbReference type="SAM" id="MobiDB-lite"/>
    </source>
</evidence>
<keyword evidence="2" id="KW-0472">Membrane</keyword>
<feature type="transmembrane region" description="Helical" evidence="2">
    <location>
        <begin position="28"/>
        <end position="48"/>
    </location>
</feature>